<reference evidence="5" key="1">
    <citation type="journal article" date="2014" name="Int. J. Syst. Evol. Microbiol.">
        <title>Complete genome sequence of Corynebacterium casei LMG S-19264T (=DSM 44701T), isolated from a smear-ripened cheese.</title>
        <authorList>
            <consortium name="US DOE Joint Genome Institute (JGI-PGF)"/>
            <person name="Walter F."/>
            <person name="Albersmeier A."/>
            <person name="Kalinowski J."/>
            <person name="Ruckert C."/>
        </authorList>
    </citation>
    <scope>NUCLEOTIDE SEQUENCE</scope>
    <source>
        <strain evidence="5">KCTC 32337</strain>
    </source>
</reference>
<dbReference type="SUPFAM" id="SSF53613">
    <property type="entry name" value="Ribokinase-like"/>
    <property type="match status" value="1"/>
</dbReference>
<keyword evidence="3" id="KW-0418">Kinase</keyword>
<keyword evidence="2" id="KW-0808">Transferase</keyword>
<dbReference type="RefSeq" id="WP_191866801.1">
    <property type="nucleotide sequence ID" value="NZ_BMZC01000011.1"/>
</dbReference>
<name>A0A8H9IC85_9ALTE</name>
<dbReference type="Proteomes" id="UP000622604">
    <property type="component" value="Unassembled WGS sequence"/>
</dbReference>
<sequence>MSKLLFVGECMLELRRDENGKVHTSFAGDTYNSAVYAKRVCPSFEVAYLSAIGRDVFSQQLLETMANEGIESHLIRRDHERNLGIYSITTDDSGERSFAYWRENSAATNMLKQFEESVIDDDNYALIFFSGITLAILDEQDRHKLLSILQRAKDRGTTIAFDPNYRARLWADKTEARYWLERAYALTDIALPGLEDHETLYQHAQAKDVHHFLNQFAVQEQVIKCGARGIDICDINGMICHQAFEPAAIQKDTTGAGDAFAGVYLSSRLNGYSSEDAVEHASKFAAVVVQHPGAIIQLRLSEHFVLPLTNTNSIK</sequence>
<reference evidence="5" key="2">
    <citation type="submission" date="2020-09" db="EMBL/GenBank/DDBJ databases">
        <authorList>
            <person name="Sun Q."/>
            <person name="Kim S."/>
        </authorList>
    </citation>
    <scope>NUCLEOTIDE SEQUENCE</scope>
    <source>
        <strain evidence="5">KCTC 32337</strain>
    </source>
</reference>
<dbReference type="InterPro" id="IPR029056">
    <property type="entry name" value="Ribokinase-like"/>
</dbReference>
<comment type="similarity">
    <text evidence="1">Belongs to the carbohydrate kinase PfkB family.</text>
</comment>
<dbReference type="GO" id="GO:0042840">
    <property type="term" value="P:D-glucuronate catabolic process"/>
    <property type="evidence" value="ECO:0007669"/>
    <property type="project" value="TreeGrafter"/>
</dbReference>
<dbReference type="AlphaFoldDB" id="A0A8H9IC85"/>
<feature type="domain" description="Carbohydrate kinase PfkB" evidence="4">
    <location>
        <begin position="1"/>
        <end position="296"/>
    </location>
</feature>
<dbReference type="PANTHER" id="PTHR43085">
    <property type="entry name" value="HEXOKINASE FAMILY MEMBER"/>
    <property type="match status" value="1"/>
</dbReference>
<dbReference type="Pfam" id="PF00294">
    <property type="entry name" value="PfkB"/>
    <property type="match status" value="1"/>
</dbReference>
<protein>
    <submittedName>
        <fullName evidence="5">Ketodeoxygluconokinase</fullName>
    </submittedName>
</protein>
<dbReference type="GO" id="GO:0008673">
    <property type="term" value="F:2-dehydro-3-deoxygluconokinase activity"/>
    <property type="evidence" value="ECO:0007669"/>
    <property type="project" value="TreeGrafter"/>
</dbReference>
<comment type="caution">
    <text evidence="5">The sequence shown here is derived from an EMBL/GenBank/DDBJ whole genome shotgun (WGS) entry which is preliminary data.</text>
</comment>
<dbReference type="InterPro" id="IPR011611">
    <property type="entry name" value="PfkB_dom"/>
</dbReference>
<evidence type="ECO:0000256" key="1">
    <source>
        <dbReference type="ARBA" id="ARBA00010688"/>
    </source>
</evidence>
<dbReference type="EMBL" id="BMZC01000011">
    <property type="protein sequence ID" value="GGZ74248.1"/>
    <property type="molecule type" value="Genomic_DNA"/>
</dbReference>
<dbReference type="GO" id="GO:0005829">
    <property type="term" value="C:cytosol"/>
    <property type="evidence" value="ECO:0007669"/>
    <property type="project" value="TreeGrafter"/>
</dbReference>
<dbReference type="PANTHER" id="PTHR43085:SF15">
    <property type="entry name" value="2-DEHYDRO-3-DEOXYGLUCONOKINASE"/>
    <property type="match status" value="1"/>
</dbReference>
<evidence type="ECO:0000313" key="6">
    <source>
        <dbReference type="Proteomes" id="UP000622604"/>
    </source>
</evidence>
<accession>A0A8H9IC85</accession>
<dbReference type="GO" id="GO:0019698">
    <property type="term" value="P:D-galacturonate catabolic process"/>
    <property type="evidence" value="ECO:0007669"/>
    <property type="project" value="TreeGrafter"/>
</dbReference>
<evidence type="ECO:0000256" key="3">
    <source>
        <dbReference type="ARBA" id="ARBA00022777"/>
    </source>
</evidence>
<dbReference type="InterPro" id="IPR050306">
    <property type="entry name" value="PfkB_Carbo_kinase"/>
</dbReference>
<evidence type="ECO:0000256" key="2">
    <source>
        <dbReference type="ARBA" id="ARBA00022679"/>
    </source>
</evidence>
<dbReference type="Gene3D" id="3.40.1190.20">
    <property type="match status" value="1"/>
</dbReference>
<evidence type="ECO:0000313" key="5">
    <source>
        <dbReference type="EMBL" id="GGZ74248.1"/>
    </source>
</evidence>
<gene>
    <name evidence="5" type="primary">kdgK</name>
    <name evidence="5" type="ORF">GCM10011274_35760</name>
</gene>
<dbReference type="GO" id="GO:0006974">
    <property type="term" value="P:DNA damage response"/>
    <property type="evidence" value="ECO:0007669"/>
    <property type="project" value="TreeGrafter"/>
</dbReference>
<organism evidence="5 6">
    <name type="scientific">Paraglaciecola chathamensis</name>
    <dbReference type="NCBI Taxonomy" id="368405"/>
    <lineage>
        <taxon>Bacteria</taxon>
        <taxon>Pseudomonadati</taxon>
        <taxon>Pseudomonadota</taxon>
        <taxon>Gammaproteobacteria</taxon>
        <taxon>Alteromonadales</taxon>
        <taxon>Alteromonadaceae</taxon>
        <taxon>Paraglaciecola</taxon>
    </lineage>
</organism>
<dbReference type="CDD" id="cd01166">
    <property type="entry name" value="KdgK"/>
    <property type="match status" value="1"/>
</dbReference>
<proteinExistence type="inferred from homology"/>
<evidence type="ECO:0000259" key="4">
    <source>
        <dbReference type="Pfam" id="PF00294"/>
    </source>
</evidence>